<feature type="compositionally biased region" description="Basic and acidic residues" evidence="1">
    <location>
        <begin position="499"/>
        <end position="519"/>
    </location>
</feature>
<feature type="region of interest" description="Disordered" evidence="1">
    <location>
        <begin position="62"/>
        <end position="84"/>
    </location>
</feature>
<dbReference type="AlphaFoldDB" id="A0A7S0UN91"/>
<reference evidence="2" key="1">
    <citation type="submission" date="2021-01" db="EMBL/GenBank/DDBJ databases">
        <authorList>
            <person name="Corre E."/>
            <person name="Pelletier E."/>
            <person name="Niang G."/>
            <person name="Scheremetjew M."/>
            <person name="Finn R."/>
            <person name="Kale V."/>
            <person name="Holt S."/>
            <person name="Cochrane G."/>
            <person name="Meng A."/>
            <person name="Brown T."/>
            <person name="Cohen L."/>
        </authorList>
    </citation>
    <scope>NUCLEOTIDE SEQUENCE</scope>
    <source>
        <strain evidence="2">SAG 63-3</strain>
    </source>
</reference>
<feature type="compositionally biased region" description="Basic and acidic residues" evidence="1">
    <location>
        <begin position="155"/>
        <end position="164"/>
    </location>
</feature>
<gene>
    <name evidence="2" type="ORF">PPAR00522_LOCUS3360</name>
</gene>
<feature type="region of interest" description="Disordered" evidence="1">
    <location>
        <begin position="483"/>
        <end position="532"/>
    </location>
</feature>
<name>A0A7S0UN91_9CHLO</name>
<accession>A0A7S0UN91</accession>
<sequence length="578" mass="63980">MTKKGAYVLVLDVSGQTQQSIKPFEDLIFNTLLTKFLHRPFNQEVAVVIFGCKESLHFSFPPPKHPPESIPSSSSPSFSSRNEAPSITPALYPSVSVLRELRPISPDDIIHIGSFLHRCCFGVEGVRKGEGEEKREEEREEATEGRRGEKRKRREAGGHPKENTEESSQVENEETKVVESGPSSSPPLSSPLSRRPPFPASSYPADFWNALLAAVDCVARRVLGVSDSAPLGFESGFATSAAADNEIQIVGKFDQEVNSMDPETRRALLAQIRAYRIWIRVAALVESGSVFKQPTSLILKRIQSLQSLVQEAFPFQRFLTNRVDSMASSQNMSSPVNIRRCNNVHNSNNDPNNSAKPGTANGNITITNGCVPPRLKTGSTAVRSHIQWLRTTDDLLNLNVVHAIQSQYAYRGLFVLQRSAKSREEDSDQCFWRNRTGKRIHPVQARASSESYGGGDGDGDCGVSSAVQGIAVVVYRKSRRLPFPSPDPLQPSRSLRNKGITESRDACSDDRTDQAKVHESLPYGSEVSNDEGSLHFSSNMDLDDEEIRPNTLVRCEPSLDLIGFVSWEIVNDWYALPL</sequence>
<dbReference type="EMBL" id="HBFM01005676">
    <property type="protein sequence ID" value="CAD8766968.1"/>
    <property type="molecule type" value="Transcribed_RNA"/>
</dbReference>
<evidence type="ECO:0000256" key="1">
    <source>
        <dbReference type="SAM" id="MobiDB-lite"/>
    </source>
</evidence>
<proteinExistence type="predicted"/>
<protein>
    <submittedName>
        <fullName evidence="2">Uncharacterized protein</fullName>
    </submittedName>
</protein>
<feature type="compositionally biased region" description="Low complexity" evidence="1">
    <location>
        <begin position="70"/>
        <end position="80"/>
    </location>
</feature>
<evidence type="ECO:0000313" key="2">
    <source>
        <dbReference type="EMBL" id="CAD8766968.1"/>
    </source>
</evidence>
<feature type="compositionally biased region" description="Basic and acidic residues" evidence="1">
    <location>
        <begin position="128"/>
        <end position="147"/>
    </location>
</feature>
<feature type="compositionally biased region" description="Pro residues" evidence="1">
    <location>
        <begin position="184"/>
        <end position="195"/>
    </location>
</feature>
<feature type="region of interest" description="Disordered" evidence="1">
    <location>
        <begin position="128"/>
        <end position="195"/>
    </location>
</feature>
<organism evidence="2">
    <name type="scientific">Polytomella parva</name>
    <dbReference type="NCBI Taxonomy" id="51329"/>
    <lineage>
        <taxon>Eukaryota</taxon>
        <taxon>Viridiplantae</taxon>
        <taxon>Chlorophyta</taxon>
        <taxon>core chlorophytes</taxon>
        <taxon>Chlorophyceae</taxon>
        <taxon>CS clade</taxon>
        <taxon>Chlamydomonadales</taxon>
        <taxon>Chlamydomonadaceae</taxon>
        <taxon>Polytomella</taxon>
    </lineage>
</organism>